<name>A0A0A6RQ66_9GAMM</name>
<evidence type="ECO:0000313" key="2">
    <source>
        <dbReference type="EMBL" id="KHD06016.1"/>
    </source>
</evidence>
<keyword evidence="1" id="KW-0812">Transmembrane</keyword>
<proteinExistence type="predicted"/>
<organism evidence="2 3">
    <name type="scientific">Candidatus Thiomargarita nelsonii</name>
    <dbReference type="NCBI Taxonomy" id="1003181"/>
    <lineage>
        <taxon>Bacteria</taxon>
        <taxon>Pseudomonadati</taxon>
        <taxon>Pseudomonadota</taxon>
        <taxon>Gammaproteobacteria</taxon>
        <taxon>Thiotrichales</taxon>
        <taxon>Thiotrichaceae</taxon>
        <taxon>Thiomargarita</taxon>
    </lineage>
</organism>
<dbReference type="EMBL" id="JSZA02000071">
    <property type="protein sequence ID" value="KHD06016.1"/>
    <property type="molecule type" value="Genomic_DNA"/>
</dbReference>
<dbReference type="AlphaFoldDB" id="A0A0A6RQ66"/>
<dbReference type="Proteomes" id="UP000030428">
    <property type="component" value="Unassembled WGS sequence"/>
</dbReference>
<evidence type="ECO:0000313" key="3">
    <source>
        <dbReference type="Proteomes" id="UP000030428"/>
    </source>
</evidence>
<comment type="caution">
    <text evidence="2">The sequence shown here is derived from an EMBL/GenBank/DDBJ whole genome shotgun (WGS) entry which is preliminary data.</text>
</comment>
<keyword evidence="3" id="KW-1185">Reference proteome</keyword>
<feature type="transmembrane region" description="Helical" evidence="1">
    <location>
        <begin position="67"/>
        <end position="86"/>
    </location>
</feature>
<sequence>MSDDQDGIFRSALLSHADKENIDIPYPHILNNVLRQLKDDPDFPYLPQPIPLWRSIWDKLISIVDDFINPLVVVTAVFVLAVSLYVTCSMYCYSPSVNELIELSYNEVDVQYWENVSSEQTFLRFSESSHPSFALQAFNAGLWKGRQSLLSSPNKTSWLNKAWSKTQWASYYELGRWTVLLESVCRSLPDVPEGFWDKQKVIFAQLSQAIVERRDKNDELEGVVIEWVLSQFEEDIGPLLEQLPNAPLAEKLAEKLKFMREGLVIE</sequence>
<accession>A0A0A6RQ66</accession>
<keyword evidence="1" id="KW-0472">Membrane</keyword>
<gene>
    <name evidence="2" type="ORF">PN36_18155</name>
</gene>
<reference evidence="2 3" key="1">
    <citation type="journal article" date="2016" name="Front. Microbiol.">
        <title>Single-Cell (Meta-)Genomics of a Dimorphic Candidatus Thiomargarita nelsonii Reveals Genomic Plasticity.</title>
        <authorList>
            <person name="Flood B.E."/>
            <person name="Fliss P."/>
            <person name="Jones D.S."/>
            <person name="Dick G.J."/>
            <person name="Jain S."/>
            <person name="Kaster A.K."/>
            <person name="Winkel M."/>
            <person name="Mussmann M."/>
            <person name="Bailey J."/>
        </authorList>
    </citation>
    <scope>NUCLEOTIDE SEQUENCE [LARGE SCALE GENOMIC DNA]</scope>
    <source>
        <strain evidence="2">Hydrate Ridge</strain>
    </source>
</reference>
<evidence type="ECO:0000256" key="1">
    <source>
        <dbReference type="SAM" id="Phobius"/>
    </source>
</evidence>
<protein>
    <submittedName>
        <fullName evidence="2">Uncharacterized protein</fullName>
    </submittedName>
</protein>
<keyword evidence="1" id="KW-1133">Transmembrane helix</keyword>